<dbReference type="Pfam" id="PF00903">
    <property type="entry name" value="Glyoxalase"/>
    <property type="match status" value="1"/>
</dbReference>
<dbReference type="Gene3D" id="3.10.180.10">
    <property type="entry name" value="2,3-Dihydroxybiphenyl 1,2-Dioxygenase, domain 1"/>
    <property type="match status" value="1"/>
</dbReference>
<keyword evidence="3" id="KW-1185">Reference proteome</keyword>
<dbReference type="PANTHER" id="PTHR46142:SF3">
    <property type="entry name" value="F18B13.24 PROTEIN"/>
    <property type="match status" value="1"/>
</dbReference>
<dbReference type="SUPFAM" id="SSF54593">
    <property type="entry name" value="Glyoxalase/Bleomycin resistance protein/Dihydroxybiphenyl dioxygenase"/>
    <property type="match status" value="1"/>
</dbReference>
<dbReference type="KEGG" id="meh:M301_2537"/>
<accession>D7DN96</accession>
<dbReference type="PANTHER" id="PTHR46142">
    <property type="match status" value="1"/>
</dbReference>
<protein>
    <submittedName>
        <fullName evidence="2">Glyoxalase/bleomycin resistance protein/dioxygenase</fullName>
    </submittedName>
</protein>
<reference evidence="3" key="1">
    <citation type="submission" date="2010-05" db="EMBL/GenBank/DDBJ databases">
        <title>Complete sequence of Methylotenera sp. 301.</title>
        <authorList>
            <person name="Lucas S."/>
            <person name="Copeland A."/>
            <person name="Lapidus A."/>
            <person name="Cheng J.-F."/>
            <person name="Bruce D."/>
            <person name="Goodwin L."/>
            <person name="Pitluck S."/>
            <person name="Clum A."/>
            <person name="Land M."/>
            <person name="Hauser L."/>
            <person name="Kyrpides N."/>
            <person name="Ivanova N."/>
            <person name="Chistoservova L."/>
            <person name="Kalyuzhnaya M."/>
            <person name="Woyke T."/>
        </authorList>
    </citation>
    <scope>NUCLEOTIDE SEQUENCE [LARGE SCALE GENOMIC DNA]</scope>
    <source>
        <strain evidence="3">301</strain>
    </source>
</reference>
<keyword evidence="2" id="KW-0560">Oxidoreductase</keyword>
<gene>
    <name evidence="2" type="ordered locus">M301_2537</name>
</gene>
<dbReference type="Proteomes" id="UP000000383">
    <property type="component" value="Chromosome"/>
</dbReference>
<name>D7DN96_METV0</name>
<dbReference type="InterPro" id="IPR037523">
    <property type="entry name" value="VOC_core"/>
</dbReference>
<dbReference type="EMBL" id="CP002056">
    <property type="protein sequence ID" value="ADI30897.1"/>
    <property type="molecule type" value="Genomic_DNA"/>
</dbReference>
<dbReference type="InterPro" id="IPR004360">
    <property type="entry name" value="Glyas_Fos-R_dOase_dom"/>
</dbReference>
<keyword evidence="2" id="KW-0223">Dioxygenase</keyword>
<dbReference type="InterPro" id="IPR029068">
    <property type="entry name" value="Glyas_Bleomycin-R_OHBP_Dase"/>
</dbReference>
<evidence type="ECO:0000313" key="3">
    <source>
        <dbReference type="Proteomes" id="UP000000383"/>
    </source>
</evidence>
<dbReference type="eggNOG" id="COG0346">
    <property type="taxonomic scope" value="Bacteria"/>
</dbReference>
<dbReference type="RefSeq" id="WP_013149204.1">
    <property type="nucleotide sequence ID" value="NC_014207.1"/>
</dbReference>
<organism evidence="2 3">
    <name type="scientific">Methylotenera versatilis (strain 301)</name>
    <dbReference type="NCBI Taxonomy" id="666681"/>
    <lineage>
        <taxon>Bacteria</taxon>
        <taxon>Pseudomonadati</taxon>
        <taxon>Pseudomonadota</taxon>
        <taxon>Betaproteobacteria</taxon>
        <taxon>Nitrosomonadales</taxon>
        <taxon>Methylophilaceae</taxon>
        <taxon>Methylotenera</taxon>
    </lineage>
</organism>
<dbReference type="GO" id="GO:0051213">
    <property type="term" value="F:dioxygenase activity"/>
    <property type="evidence" value="ECO:0007669"/>
    <property type="project" value="UniProtKB-KW"/>
</dbReference>
<sequence length="130" mass="14617">MPVTEINHINLRANRAMMDVLRDFYCDIVGLKVGPRTATTSYGFWLYIGDNDVVHIAEYNKGVGAPDLHVNGTYDHVSFTCTDMPATEAHLTAHQVPYTTRVLMNGVRQVNFKDPAGNGIELNFEEFRNL</sequence>
<proteinExistence type="predicted"/>
<evidence type="ECO:0000313" key="2">
    <source>
        <dbReference type="EMBL" id="ADI30897.1"/>
    </source>
</evidence>
<dbReference type="PROSITE" id="PS51819">
    <property type="entry name" value="VOC"/>
    <property type="match status" value="1"/>
</dbReference>
<evidence type="ECO:0000259" key="1">
    <source>
        <dbReference type="PROSITE" id="PS51819"/>
    </source>
</evidence>
<reference evidence="2 3" key="2">
    <citation type="journal article" date="2011" name="J. Bacteriol.">
        <title>Genomes of three methylotrophs from a single niche uncover genetic and metabolic divergence of Methylophilaceae.</title>
        <authorList>
            <person name="Lapidus A."/>
            <person name="Clum A."/>
            <person name="Labutti K."/>
            <person name="Kaluzhnaya M.G."/>
            <person name="Lim S."/>
            <person name="Beck D.A."/>
            <person name="Glavina Del Rio T."/>
            <person name="Nolan M."/>
            <person name="Mavromatis K."/>
            <person name="Huntemann M."/>
            <person name="Lucas S."/>
            <person name="Lidstrom M.E."/>
            <person name="Ivanova N."/>
            <person name="Chistoserdova L."/>
        </authorList>
    </citation>
    <scope>NUCLEOTIDE SEQUENCE [LARGE SCALE GENOMIC DNA]</scope>
    <source>
        <strain evidence="2 3">301</strain>
    </source>
</reference>
<dbReference type="OrthoDB" id="8562712at2"/>
<dbReference type="STRING" id="666681.M301_2537"/>
<dbReference type="AlphaFoldDB" id="D7DN96"/>
<dbReference type="HOGENOM" id="CLU_046006_12_4_4"/>
<feature type="domain" description="VOC" evidence="1">
    <location>
        <begin position="5"/>
        <end position="125"/>
    </location>
</feature>